<name>A0A428YAD0_KIBAR</name>
<evidence type="ECO:0000313" key="4">
    <source>
        <dbReference type="Proteomes" id="UP000287547"/>
    </source>
</evidence>
<protein>
    <submittedName>
        <fullName evidence="3">DUF3558 domain-containing protein</fullName>
    </submittedName>
</protein>
<keyword evidence="2" id="KW-0732">Signal</keyword>
<organism evidence="3 4">
    <name type="scientific">Kibdelosporangium aridum</name>
    <dbReference type="NCBI Taxonomy" id="2030"/>
    <lineage>
        <taxon>Bacteria</taxon>
        <taxon>Bacillati</taxon>
        <taxon>Actinomycetota</taxon>
        <taxon>Actinomycetes</taxon>
        <taxon>Pseudonocardiales</taxon>
        <taxon>Pseudonocardiaceae</taxon>
        <taxon>Kibdelosporangium</taxon>
    </lineage>
</organism>
<reference evidence="3 4" key="1">
    <citation type="submission" date="2018-05" db="EMBL/GenBank/DDBJ databases">
        <title>Evolution of GPA BGCs.</title>
        <authorList>
            <person name="Waglechner N."/>
            <person name="Wright G.D."/>
        </authorList>
    </citation>
    <scope>NUCLEOTIDE SEQUENCE [LARGE SCALE GENOMIC DNA]</scope>
    <source>
        <strain evidence="3 4">A82846</strain>
    </source>
</reference>
<feature type="chain" id="PRO_5038515519" evidence="2">
    <location>
        <begin position="22"/>
        <end position="204"/>
    </location>
</feature>
<evidence type="ECO:0000256" key="1">
    <source>
        <dbReference type="SAM" id="MobiDB-lite"/>
    </source>
</evidence>
<dbReference type="EMBL" id="QHKI01000096">
    <property type="protein sequence ID" value="RSM64478.1"/>
    <property type="molecule type" value="Genomic_DNA"/>
</dbReference>
<dbReference type="PROSITE" id="PS51257">
    <property type="entry name" value="PROKAR_LIPOPROTEIN"/>
    <property type="match status" value="1"/>
</dbReference>
<dbReference type="RefSeq" id="WP_051794033.1">
    <property type="nucleotide sequence ID" value="NZ_QHKI01000096.1"/>
</dbReference>
<accession>A0A428YAD0</accession>
<dbReference type="Proteomes" id="UP000287547">
    <property type="component" value="Unassembled WGS sequence"/>
</dbReference>
<feature type="signal peptide" evidence="2">
    <location>
        <begin position="1"/>
        <end position="21"/>
    </location>
</feature>
<sequence>MSGRRARITALVLLPVALIAACDGGSDPAPPPVTTTASTPPTTSTDPAAQAPRVTTPLNADRFIADPCLSLTAAQQQQFGMTRTEKKEFGEAISCFYGYPNRTPTASVVAYATEVPIGLSYRYAQHARGSYNYWEPTVLDGYPAVGYTASKDTGPGPIYCDFAVGVTDTLFFWVTADDTPGTAKCSTAKDMASTVLSNIKADQK</sequence>
<feature type="region of interest" description="Disordered" evidence="1">
    <location>
        <begin position="27"/>
        <end position="53"/>
    </location>
</feature>
<dbReference type="Pfam" id="PF12079">
    <property type="entry name" value="DUF3558"/>
    <property type="match status" value="1"/>
</dbReference>
<dbReference type="AlphaFoldDB" id="A0A428YAD0"/>
<evidence type="ECO:0000313" key="3">
    <source>
        <dbReference type="EMBL" id="RSM64478.1"/>
    </source>
</evidence>
<dbReference type="InterPro" id="IPR024520">
    <property type="entry name" value="DUF3558"/>
</dbReference>
<comment type="caution">
    <text evidence="3">The sequence shown here is derived from an EMBL/GenBank/DDBJ whole genome shotgun (WGS) entry which is preliminary data.</text>
</comment>
<proteinExistence type="predicted"/>
<gene>
    <name evidence="3" type="ORF">DMH04_51310</name>
</gene>
<dbReference type="OrthoDB" id="3697076at2"/>
<feature type="compositionally biased region" description="Low complexity" evidence="1">
    <location>
        <begin position="34"/>
        <end position="52"/>
    </location>
</feature>
<evidence type="ECO:0000256" key="2">
    <source>
        <dbReference type="SAM" id="SignalP"/>
    </source>
</evidence>